<keyword evidence="8" id="KW-0175">Coiled coil</keyword>
<keyword evidence="2" id="KW-0963">Cytoplasm</keyword>
<keyword evidence="7" id="KW-0493">Microtubule</keyword>
<dbReference type="RefSeq" id="XP_070468075.1">
    <property type="nucleotide sequence ID" value="XM_070611974.1"/>
</dbReference>
<dbReference type="Gene3D" id="3.40.850.10">
    <property type="entry name" value="Kinesin motor domain"/>
    <property type="match status" value="1"/>
</dbReference>
<keyword evidence="5" id="KW-0206">Cytoskeleton</keyword>
<dbReference type="PROSITE" id="PS00411">
    <property type="entry name" value="KINESIN_MOTOR_1"/>
    <property type="match status" value="1"/>
</dbReference>
<feature type="coiled-coil region" evidence="8">
    <location>
        <begin position="367"/>
        <end position="433"/>
    </location>
</feature>
<feature type="binding site" evidence="6">
    <location>
        <begin position="616"/>
        <end position="623"/>
    </location>
    <ligand>
        <name>ATP</name>
        <dbReference type="ChEBI" id="CHEBI:30616"/>
    </ligand>
</feature>
<feature type="region of interest" description="Disordered" evidence="9">
    <location>
        <begin position="117"/>
        <end position="164"/>
    </location>
</feature>
<comment type="similarity">
    <text evidence="6 7">Belongs to the TRAFAC class myosin-kinesin ATPase superfamily. Kinesin family.</text>
</comment>
<sequence>MFVVPALMRLSWSSWALWRGRRGEWERVPSTGQEEAPGCHGWHWPGPGTSNGAVLAKLQAPSPGSILVSETTDRDLQAAGAPEETAEPRAMVPSRRTWNLGATPSLLGLWRVGRAGEPQPAMARPAPASPAARPFPHTGPGRLRTGRGKDTPAGGDEDSGVHSAGRPALAQCRALSVDWAGPGSPHRLYLTVQVENLKEKLISQAQEVSRLRSELGGTDLEKHRDLLMVENERLRQEMRRCEAELQELRGKPGAACTGCEHSQESAQLRDKLSQLQLEVAENKGMLSELNLEVQQKTDRLAEVELRLKDCLAEKAQEEERLSRRLRDSHETIASLRAQSPPIKYVIKTVEVESSKTKQALSESQARNQHLQEQVAMQRQVLKEMEQQLQSSHQLTAQLRAQIAMYEAELERAHGQMLEEMQSLEEDKNRAIEEAFARAQVEMKAVHENLAGVRTNLLTLQPALRTLTNDYNGLKRQVRGFPLLLQEALKSVKAEIGQAIEEVSSNNQELLRKYRRELQLRKKCHNELVRLKGNIRVIARVRPVTKEDGEGPEATNAVTFDPDDDSIIHLLHKGKPVSFELDKVFSPRASQQDVFQEVQALITSCIDGFNVCIFAYGQTGAGKTYTMEGTPENPGINQRALQLLFSEVQEKASDWAYTITVSAAEIYNEALRDLLGQEPQEKLEIRLCPDGSGQLYVPGLTEFQVQSVDDINKVFEFGHTNRTTEFTNLNEHSSRSHALLIVMVRGVDCSTGLRTTGKLNLVDLAGSERVGKSGAEGSRLREAQHINKSLSALGDVIAALRSRQGHVPFRNSKLTYLLQDSLSGDSKTLMVVQVSPVEKNTSETLYSLKFAERVRSVELGPGSRRAELGSWSSQEHLEWEPACQTPQPAARAHSAPGSGSTSRPGSIRRKLQPSGKSRPVPV</sequence>
<dbReference type="CDD" id="cd01366">
    <property type="entry name" value="KISc_C_terminal"/>
    <property type="match status" value="1"/>
</dbReference>
<keyword evidence="3 6" id="KW-0547">Nucleotide-binding</keyword>
<dbReference type="PANTHER" id="PTHR47972">
    <property type="entry name" value="KINESIN-LIKE PROTEIN KLP-3"/>
    <property type="match status" value="1"/>
</dbReference>
<feature type="region of interest" description="Disordered" evidence="9">
    <location>
        <begin position="862"/>
        <end position="921"/>
    </location>
</feature>
<evidence type="ECO:0000256" key="3">
    <source>
        <dbReference type="ARBA" id="ARBA00022741"/>
    </source>
</evidence>
<dbReference type="SMART" id="SM00129">
    <property type="entry name" value="KISc"/>
    <property type="match status" value="1"/>
</dbReference>
<keyword evidence="11" id="KW-1185">Reference proteome</keyword>
<evidence type="ECO:0000256" key="8">
    <source>
        <dbReference type="SAM" id="Coils"/>
    </source>
</evidence>
<comment type="subcellular location">
    <subcellularLocation>
        <location evidence="1">Cytoplasm</location>
        <location evidence="1">Cytoskeleton</location>
    </subcellularLocation>
</comment>
<evidence type="ECO:0000256" key="2">
    <source>
        <dbReference type="ARBA" id="ARBA00022490"/>
    </source>
</evidence>
<name>A0ABM4NT02_EQUPR</name>
<keyword evidence="6 7" id="KW-0505">Motor protein</keyword>
<evidence type="ECO:0000256" key="4">
    <source>
        <dbReference type="ARBA" id="ARBA00022840"/>
    </source>
</evidence>
<evidence type="ECO:0000256" key="7">
    <source>
        <dbReference type="RuleBase" id="RU000394"/>
    </source>
</evidence>
<dbReference type="InterPro" id="IPR027417">
    <property type="entry name" value="P-loop_NTPase"/>
</dbReference>
<dbReference type="Pfam" id="PF00225">
    <property type="entry name" value="Kinesin"/>
    <property type="match status" value="1"/>
</dbReference>
<evidence type="ECO:0000256" key="1">
    <source>
        <dbReference type="ARBA" id="ARBA00004245"/>
    </source>
</evidence>
<keyword evidence="4 6" id="KW-0067">ATP-binding</keyword>
<evidence type="ECO:0000256" key="5">
    <source>
        <dbReference type="ARBA" id="ARBA00023212"/>
    </source>
</evidence>
<dbReference type="PANTHER" id="PTHR47972:SF5">
    <property type="entry name" value="KINESIN-LIKE PROTEIN KIFC3"/>
    <property type="match status" value="1"/>
</dbReference>
<proteinExistence type="inferred from homology"/>
<evidence type="ECO:0000259" key="10">
    <source>
        <dbReference type="PROSITE" id="PS50067"/>
    </source>
</evidence>
<evidence type="ECO:0000313" key="11">
    <source>
        <dbReference type="Proteomes" id="UP001652662"/>
    </source>
</evidence>
<reference evidence="12" key="1">
    <citation type="submission" date="2025-08" db="UniProtKB">
        <authorList>
            <consortium name="RefSeq"/>
        </authorList>
    </citation>
    <scope>IDENTIFICATION</scope>
    <source>
        <tissue evidence="12">Blood</tissue>
    </source>
</reference>
<evidence type="ECO:0000256" key="9">
    <source>
        <dbReference type="SAM" id="MobiDB-lite"/>
    </source>
</evidence>
<dbReference type="PRINTS" id="PR00380">
    <property type="entry name" value="KINESINHEAVY"/>
</dbReference>
<feature type="domain" description="Kinesin motor" evidence="10">
    <location>
        <begin position="533"/>
        <end position="856"/>
    </location>
</feature>
<dbReference type="SUPFAM" id="SSF52540">
    <property type="entry name" value="P-loop containing nucleoside triphosphate hydrolases"/>
    <property type="match status" value="1"/>
</dbReference>
<evidence type="ECO:0000256" key="6">
    <source>
        <dbReference type="PROSITE-ProRule" id="PRU00283"/>
    </source>
</evidence>
<feature type="coiled-coil region" evidence="8">
    <location>
        <begin position="194"/>
        <end position="320"/>
    </location>
</feature>
<feature type="compositionally biased region" description="Low complexity" evidence="9">
    <location>
        <begin position="118"/>
        <end position="136"/>
    </location>
</feature>
<evidence type="ECO:0000313" key="12">
    <source>
        <dbReference type="RefSeq" id="XP_070468075.1"/>
    </source>
</evidence>
<gene>
    <name evidence="12" type="primary">KIFC3</name>
</gene>
<dbReference type="Proteomes" id="UP001652662">
    <property type="component" value="Chromosome 3"/>
</dbReference>
<organism evidence="11 12">
    <name type="scientific">Equus przewalskii</name>
    <name type="common">Przewalski's horse</name>
    <name type="synonym">Equus caballus przewalskii</name>
    <dbReference type="NCBI Taxonomy" id="9798"/>
    <lineage>
        <taxon>Eukaryota</taxon>
        <taxon>Metazoa</taxon>
        <taxon>Chordata</taxon>
        <taxon>Craniata</taxon>
        <taxon>Vertebrata</taxon>
        <taxon>Euteleostomi</taxon>
        <taxon>Mammalia</taxon>
        <taxon>Eutheria</taxon>
        <taxon>Laurasiatheria</taxon>
        <taxon>Perissodactyla</taxon>
        <taxon>Equidae</taxon>
        <taxon>Equus</taxon>
    </lineage>
</organism>
<accession>A0ABM4NT02</accession>
<dbReference type="InterPro" id="IPR027640">
    <property type="entry name" value="Kinesin-like_fam"/>
</dbReference>
<dbReference type="InterPro" id="IPR036961">
    <property type="entry name" value="Kinesin_motor_dom_sf"/>
</dbReference>
<dbReference type="PROSITE" id="PS50067">
    <property type="entry name" value="KINESIN_MOTOR_2"/>
    <property type="match status" value="1"/>
</dbReference>
<dbReference type="InterPro" id="IPR019821">
    <property type="entry name" value="Kinesin_motor_CS"/>
</dbReference>
<dbReference type="GeneID" id="103540152"/>
<dbReference type="InterPro" id="IPR001752">
    <property type="entry name" value="Kinesin_motor_dom"/>
</dbReference>
<protein>
    <recommendedName>
        <fullName evidence="7">Kinesin-like protein</fullName>
    </recommendedName>
</protein>